<dbReference type="Gene3D" id="2.30.170.10">
    <property type="match status" value="1"/>
</dbReference>
<reference evidence="3" key="1">
    <citation type="submission" date="2021-11" db="EMBL/GenBank/DDBJ databases">
        <title>Halomonas sp., isolated from a coastal aquaculture zone in Dongshan Bay.</title>
        <authorList>
            <person name="Lin W."/>
        </authorList>
    </citation>
    <scope>NUCLEOTIDE SEQUENCE</scope>
    <source>
        <strain evidence="3">Yzlin-01</strain>
    </source>
</reference>
<protein>
    <submittedName>
        <fullName evidence="3">Metallothionein</fullName>
    </submittedName>
</protein>
<dbReference type="SUPFAM" id="SSF57868">
    <property type="entry name" value="Metallothionein"/>
    <property type="match status" value="1"/>
</dbReference>
<evidence type="ECO:0000256" key="1">
    <source>
        <dbReference type="ARBA" id="ARBA00022723"/>
    </source>
</evidence>
<keyword evidence="4" id="KW-1185">Reference proteome</keyword>
<dbReference type="Pfam" id="PF02069">
    <property type="entry name" value="Metallothio_Pro"/>
    <property type="match status" value="1"/>
</dbReference>
<accession>A0ABT2EH13</accession>
<gene>
    <name evidence="3" type="ORF">LLY24_16160</name>
</gene>
<keyword evidence="2" id="KW-0480">Metal-thiolate cluster</keyword>
<evidence type="ECO:0000256" key="2">
    <source>
        <dbReference type="ARBA" id="ARBA00022851"/>
    </source>
</evidence>
<organism evidence="3 4">
    <name type="scientific">Halomonas dongshanensis</name>
    <dbReference type="NCBI Taxonomy" id="2890835"/>
    <lineage>
        <taxon>Bacteria</taxon>
        <taxon>Pseudomonadati</taxon>
        <taxon>Pseudomonadota</taxon>
        <taxon>Gammaproteobacteria</taxon>
        <taxon>Oceanospirillales</taxon>
        <taxon>Halomonadaceae</taxon>
        <taxon>Halomonas</taxon>
    </lineage>
</organism>
<name>A0ABT2EH13_9GAMM</name>
<dbReference type="EMBL" id="JAJISC010000008">
    <property type="protein sequence ID" value="MCS2610851.1"/>
    <property type="molecule type" value="Genomic_DNA"/>
</dbReference>
<comment type="caution">
    <text evidence="3">The sequence shown here is derived from an EMBL/GenBank/DDBJ whole genome shotgun (WGS) entry which is preliminary data.</text>
</comment>
<sequence length="51" mass="5366">MSQQQCACPKCDCSVDNKAIEKNGQLFCSQACAIGHTDGSVDCGHNCKCGK</sequence>
<dbReference type="RefSeq" id="WP_259037344.1">
    <property type="nucleotide sequence ID" value="NZ_JAJISC010000008.1"/>
</dbReference>
<evidence type="ECO:0000313" key="4">
    <source>
        <dbReference type="Proteomes" id="UP001165542"/>
    </source>
</evidence>
<dbReference type="Proteomes" id="UP001165542">
    <property type="component" value="Unassembled WGS sequence"/>
</dbReference>
<evidence type="ECO:0000313" key="3">
    <source>
        <dbReference type="EMBL" id="MCS2610851.1"/>
    </source>
</evidence>
<dbReference type="InterPro" id="IPR017854">
    <property type="entry name" value="Metalthion_dom_sf"/>
</dbReference>
<proteinExistence type="predicted"/>
<keyword evidence="1" id="KW-0479">Metal-binding</keyword>
<dbReference type="InterPro" id="IPR000518">
    <property type="entry name" value="Metalthion_fam14_prok"/>
</dbReference>